<dbReference type="EMBL" id="JAMFLX010000022">
    <property type="protein sequence ID" value="MCL6271252.1"/>
    <property type="molecule type" value="Genomic_DNA"/>
</dbReference>
<organism evidence="1 2">
    <name type="scientific">Parendozoicomonas callyspongiae</name>
    <dbReference type="NCBI Taxonomy" id="2942213"/>
    <lineage>
        <taxon>Bacteria</taxon>
        <taxon>Pseudomonadati</taxon>
        <taxon>Pseudomonadota</taxon>
        <taxon>Gammaproteobacteria</taxon>
        <taxon>Oceanospirillales</taxon>
        <taxon>Endozoicomonadaceae</taxon>
        <taxon>Parendozoicomonas</taxon>
    </lineage>
</organism>
<reference evidence="1 2" key="1">
    <citation type="submission" date="2022-05" db="EMBL/GenBank/DDBJ databases">
        <authorList>
            <person name="Park J.-S."/>
        </authorList>
    </citation>
    <scope>NUCLEOTIDE SEQUENCE [LARGE SCALE GENOMIC DNA]</scope>
    <source>
        <strain evidence="1 2">2012CJ34-2</strain>
    </source>
</reference>
<accession>A0ABT0PKK0</accession>
<protein>
    <submittedName>
        <fullName evidence="1">Uncharacterized protein</fullName>
    </submittedName>
</protein>
<gene>
    <name evidence="1" type="ORF">M3P05_15100</name>
</gene>
<proteinExistence type="predicted"/>
<dbReference type="RefSeq" id="WP_249700726.1">
    <property type="nucleotide sequence ID" value="NZ_JAMFLX010000022.1"/>
</dbReference>
<comment type="caution">
    <text evidence="1">The sequence shown here is derived from an EMBL/GenBank/DDBJ whole genome shotgun (WGS) entry which is preliminary data.</text>
</comment>
<dbReference type="Proteomes" id="UP001203338">
    <property type="component" value="Unassembled WGS sequence"/>
</dbReference>
<keyword evidence="2" id="KW-1185">Reference proteome</keyword>
<name>A0ABT0PKK0_9GAMM</name>
<evidence type="ECO:0000313" key="2">
    <source>
        <dbReference type="Proteomes" id="UP001203338"/>
    </source>
</evidence>
<evidence type="ECO:0000313" key="1">
    <source>
        <dbReference type="EMBL" id="MCL6271252.1"/>
    </source>
</evidence>
<sequence>MATGKNELANTLARYIKDNGVEEAGKVMSQMLLGMAALAKADRIEFRDEYGSVVVTHTKLPDTSVN</sequence>